<sequence>MMMVVEGIKSNNNNNNGGRVVGVGHDEDMADGMQCSDHPYRNNPGGICAFCLQEKLGKLVSSSFPLPIRGSSSSSSSPSFRSDVAAASASSSSAAAVSVRSGSSMSLSLNKGGNSNGNGNGNGNDCRFGHHDDNQGYYSHNNNMRRARLPFLMAKKKKKAMMSSIGTTSSSSDHRAAGGDNNVVFKRSKSTTTPRRGHSNDNNRRFLDEDSVSPRRQRGGGGFWSFLYLSSSSASSKSAATTTTASRKNDSKTASFSSVTSAGLASSGTGSGNKHLGSAISVVEEDNDSSPNSQTTASASSFERKVSRSRSVGCGSRSFSGDFFERISTGFGDCTLRRVESQREGKPKVSASGHRAAGAGAGDHHCMKERVRCGGIFGGFILTSSSSSSSSSSYWVSSSAEEMSGKPVGGLNGPGAGPLAHGRSRSWGWAFASPMRAFSKPSSGSNGKRDITRQASDKSSGTTPNLAAIPSLLAVRS</sequence>
<dbReference type="OrthoDB" id="1693686at2759"/>
<keyword evidence="3" id="KW-1185">Reference proteome</keyword>
<proteinExistence type="predicted"/>
<feature type="compositionally biased region" description="Basic and acidic residues" evidence="1">
    <location>
        <begin position="447"/>
        <end position="456"/>
    </location>
</feature>
<protein>
    <submittedName>
        <fullName evidence="2">Vitellogenin-like protein</fullName>
    </submittedName>
</protein>
<feature type="compositionally biased region" description="Basic and acidic residues" evidence="1">
    <location>
        <begin position="198"/>
        <end position="208"/>
    </location>
</feature>
<dbReference type="Proteomes" id="UP000237000">
    <property type="component" value="Unassembled WGS sequence"/>
</dbReference>
<dbReference type="PANTHER" id="PTHR34460:SF2">
    <property type="entry name" value="OS04G0405500 PROTEIN"/>
    <property type="match status" value="1"/>
</dbReference>
<dbReference type="InParanoid" id="A0A2P5ES34"/>
<dbReference type="STRING" id="63057.A0A2P5ES34"/>
<feature type="region of interest" description="Disordered" evidence="1">
    <location>
        <begin position="162"/>
        <end position="216"/>
    </location>
</feature>
<dbReference type="AlphaFoldDB" id="A0A2P5ES34"/>
<feature type="region of interest" description="Disordered" evidence="1">
    <location>
        <begin position="104"/>
        <end position="127"/>
    </location>
</feature>
<feature type="compositionally biased region" description="Low complexity" evidence="1">
    <location>
        <begin position="255"/>
        <end position="268"/>
    </location>
</feature>
<dbReference type="PANTHER" id="PTHR34460">
    <property type="entry name" value="VITELLOGENIN-LIKE PROTEIN"/>
    <property type="match status" value="1"/>
</dbReference>
<reference evidence="3" key="1">
    <citation type="submission" date="2016-06" db="EMBL/GenBank/DDBJ databases">
        <title>Parallel loss of symbiosis genes in relatives of nitrogen-fixing non-legume Parasponia.</title>
        <authorList>
            <person name="Van Velzen R."/>
            <person name="Holmer R."/>
            <person name="Bu F."/>
            <person name="Rutten L."/>
            <person name="Van Zeijl A."/>
            <person name="Liu W."/>
            <person name="Santuari L."/>
            <person name="Cao Q."/>
            <person name="Sharma T."/>
            <person name="Shen D."/>
            <person name="Roswanjaya Y."/>
            <person name="Wardhani T."/>
            <person name="Kalhor M.S."/>
            <person name="Jansen J."/>
            <person name="Van den Hoogen J."/>
            <person name="Gungor B."/>
            <person name="Hartog M."/>
            <person name="Hontelez J."/>
            <person name="Verver J."/>
            <person name="Yang W.-C."/>
            <person name="Schijlen E."/>
            <person name="Repin R."/>
            <person name="Schilthuizen M."/>
            <person name="Schranz E."/>
            <person name="Heidstra R."/>
            <person name="Miyata K."/>
            <person name="Fedorova E."/>
            <person name="Kohlen W."/>
            <person name="Bisseling T."/>
            <person name="Smit S."/>
            <person name="Geurts R."/>
        </authorList>
    </citation>
    <scope>NUCLEOTIDE SEQUENCE [LARGE SCALE GENOMIC DNA]</scope>
    <source>
        <strain evidence="3">cv. RG33-2</strain>
    </source>
</reference>
<dbReference type="EMBL" id="JXTC01000107">
    <property type="protein sequence ID" value="PON88348.1"/>
    <property type="molecule type" value="Genomic_DNA"/>
</dbReference>
<feature type="region of interest" description="Disordered" evidence="1">
    <location>
        <begin position="438"/>
        <end position="465"/>
    </location>
</feature>
<comment type="caution">
    <text evidence="2">The sequence shown here is derived from an EMBL/GenBank/DDBJ whole genome shotgun (WGS) entry which is preliminary data.</text>
</comment>
<dbReference type="FunCoup" id="A0A2P5ES34">
    <property type="interactions" value="848"/>
</dbReference>
<name>A0A2P5ES34_TREOI</name>
<feature type="region of interest" description="Disordered" evidence="1">
    <location>
        <begin position="342"/>
        <end position="361"/>
    </location>
</feature>
<gene>
    <name evidence="2" type="ORF">TorRG33x02_159350</name>
</gene>
<evidence type="ECO:0000313" key="3">
    <source>
        <dbReference type="Proteomes" id="UP000237000"/>
    </source>
</evidence>
<feature type="compositionally biased region" description="Low complexity" evidence="1">
    <location>
        <begin position="162"/>
        <end position="171"/>
    </location>
</feature>
<feature type="region of interest" description="Disordered" evidence="1">
    <location>
        <begin position="242"/>
        <end position="276"/>
    </location>
</feature>
<feature type="compositionally biased region" description="Low complexity" evidence="1">
    <location>
        <begin position="104"/>
        <end position="113"/>
    </location>
</feature>
<accession>A0A2P5ES34</accession>
<evidence type="ECO:0000313" key="2">
    <source>
        <dbReference type="EMBL" id="PON88348.1"/>
    </source>
</evidence>
<evidence type="ECO:0000256" key="1">
    <source>
        <dbReference type="SAM" id="MobiDB-lite"/>
    </source>
</evidence>
<organism evidence="2 3">
    <name type="scientific">Trema orientale</name>
    <name type="common">Charcoal tree</name>
    <name type="synonym">Celtis orientalis</name>
    <dbReference type="NCBI Taxonomy" id="63057"/>
    <lineage>
        <taxon>Eukaryota</taxon>
        <taxon>Viridiplantae</taxon>
        <taxon>Streptophyta</taxon>
        <taxon>Embryophyta</taxon>
        <taxon>Tracheophyta</taxon>
        <taxon>Spermatophyta</taxon>
        <taxon>Magnoliopsida</taxon>
        <taxon>eudicotyledons</taxon>
        <taxon>Gunneridae</taxon>
        <taxon>Pentapetalae</taxon>
        <taxon>rosids</taxon>
        <taxon>fabids</taxon>
        <taxon>Rosales</taxon>
        <taxon>Cannabaceae</taxon>
        <taxon>Trema</taxon>
    </lineage>
</organism>